<feature type="compositionally biased region" description="Polar residues" evidence="1">
    <location>
        <begin position="10"/>
        <end position="21"/>
    </location>
</feature>
<evidence type="ECO:0000313" key="2">
    <source>
        <dbReference type="EMBL" id="MXQ94527.1"/>
    </source>
</evidence>
<sequence>MRKPKMSEVRASQSLVNQPQELQKDIRKHGPSARSLRKKEKDFGKEKKLLEASQLHNGERRIGPSSNLKLCAPLTMPHTPCGHPVSLGVISRLVTYRSMDVYQSADHSCEKVNKLICANIAISWEEKANAYNKVIILVYQQSHYSPKPNTVPEKDIMQVINVKNKTDIRFRSKKHGEHQLLAPSSIFRLLQAKLR</sequence>
<protein>
    <submittedName>
        <fullName evidence="2">Uncharacterized protein</fullName>
    </submittedName>
</protein>
<feature type="compositionally biased region" description="Basic residues" evidence="1">
    <location>
        <begin position="26"/>
        <end position="38"/>
    </location>
</feature>
<gene>
    <name evidence="2" type="ORF">E5288_WYG021614</name>
</gene>
<accession>A0A6B0S0M7</accession>
<dbReference type="EMBL" id="VBQZ03000114">
    <property type="protein sequence ID" value="MXQ94527.1"/>
    <property type="molecule type" value="Genomic_DNA"/>
</dbReference>
<proteinExistence type="predicted"/>
<evidence type="ECO:0000256" key="1">
    <source>
        <dbReference type="SAM" id="MobiDB-lite"/>
    </source>
</evidence>
<dbReference type="Proteomes" id="UP000322234">
    <property type="component" value="Unassembled WGS sequence"/>
</dbReference>
<organism evidence="2 3">
    <name type="scientific">Bos mutus</name>
    <name type="common">wild yak</name>
    <dbReference type="NCBI Taxonomy" id="72004"/>
    <lineage>
        <taxon>Eukaryota</taxon>
        <taxon>Metazoa</taxon>
        <taxon>Chordata</taxon>
        <taxon>Craniata</taxon>
        <taxon>Vertebrata</taxon>
        <taxon>Euteleostomi</taxon>
        <taxon>Mammalia</taxon>
        <taxon>Eutheria</taxon>
        <taxon>Laurasiatheria</taxon>
        <taxon>Artiodactyla</taxon>
        <taxon>Ruminantia</taxon>
        <taxon>Pecora</taxon>
        <taxon>Bovidae</taxon>
        <taxon>Bovinae</taxon>
        <taxon>Bos</taxon>
    </lineage>
</organism>
<comment type="caution">
    <text evidence="2">The sequence shown here is derived from an EMBL/GenBank/DDBJ whole genome shotgun (WGS) entry which is preliminary data.</text>
</comment>
<reference evidence="2" key="1">
    <citation type="submission" date="2019-10" db="EMBL/GenBank/DDBJ databases">
        <title>The sequence and de novo assembly of the wild yak genome.</title>
        <authorList>
            <person name="Liu Y."/>
        </authorList>
    </citation>
    <scope>NUCLEOTIDE SEQUENCE [LARGE SCALE GENOMIC DNA]</scope>
    <source>
        <strain evidence="2">WY2019</strain>
    </source>
</reference>
<keyword evidence="3" id="KW-1185">Reference proteome</keyword>
<evidence type="ECO:0000313" key="3">
    <source>
        <dbReference type="Proteomes" id="UP000322234"/>
    </source>
</evidence>
<name>A0A6B0S0M7_9CETA</name>
<dbReference type="AlphaFoldDB" id="A0A6B0S0M7"/>
<feature type="region of interest" description="Disordered" evidence="1">
    <location>
        <begin position="1"/>
        <end position="47"/>
    </location>
</feature>